<dbReference type="PANTHER" id="PTHR34322:SF2">
    <property type="entry name" value="TRANSPOSASE IS200-LIKE DOMAIN-CONTAINING PROTEIN"/>
    <property type="match status" value="1"/>
</dbReference>
<evidence type="ECO:0000313" key="2">
    <source>
        <dbReference type="EMBL" id="APG24363.1"/>
    </source>
</evidence>
<accession>A0A1L3GEJ4</accession>
<dbReference type="InterPro" id="IPR002686">
    <property type="entry name" value="Transposase_17"/>
</dbReference>
<feature type="domain" description="Transposase IS200-like" evidence="1">
    <location>
        <begin position="9"/>
        <end position="125"/>
    </location>
</feature>
<dbReference type="OrthoDB" id="5417118at2"/>
<dbReference type="RefSeq" id="WP_072286202.1">
    <property type="nucleotide sequence ID" value="NZ_CP015455.1"/>
</dbReference>
<sequence length="258" mass="29508">MARANRHRIPGCIWHITHRFHKKEFLLKFAHDRHRFVGWLREARPRFSMQILNYTVTSNHVHLLVKDNDEAKSIAPAIQLVAGRVGQEYNQRKHRKGAFWEDRYHATAIESGEQLRRCLVYIDLNMVRAGAVHHPAEWAFGGYHEIQGNRRRNTLLALDALAEATETDGPDGLAKAHRDWVEEILASDKGSREEIWTKSVAVGSEPFVRKIQEKLGARGIGRSVVASEDAYMHREATETYGADLDPKNRVIAPNNCCF</sequence>
<dbReference type="GO" id="GO:0003677">
    <property type="term" value="F:DNA binding"/>
    <property type="evidence" value="ECO:0007669"/>
    <property type="project" value="InterPro"/>
</dbReference>
<reference evidence="2 3" key="1">
    <citation type="journal article" date="2017" name="Genome Announc.">
        <title>Complete Genome Sequences of Two Acetylene-Fermenting Pelobacter acetylenicus Strains.</title>
        <authorList>
            <person name="Sutton J.M."/>
            <person name="Baesman S.M."/>
            <person name="Fierst J.L."/>
            <person name="Poret-Peterson A.T."/>
            <person name="Oremland R.S."/>
            <person name="Dunlap D.S."/>
            <person name="Akob D.M."/>
        </authorList>
    </citation>
    <scope>NUCLEOTIDE SEQUENCE [LARGE SCALE GENOMIC DNA]</scope>
    <source>
        <strain evidence="2 3">DSM 3247</strain>
    </source>
</reference>
<dbReference type="EMBL" id="CP015518">
    <property type="protein sequence ID" value="APG24363.1"/>
    <property type="molecule type" value="Genomic_DNA"/>
</dbReference>
<dbReference type="GO" id="GO:0006313">
    <property type="term" value="P:DNA transposition"/>
    <property type="evidence" value="ECO:0007669"/>
    <property type="project" value="InterPro"/>
</dbReference>
<dbReference type="InterPro" id="IPR036515">
    <property type="entry name" value="Transposase_17_sf"/>
</dbReference>
<dbReference type="PANTHER" id="PTHR34322">
    <property type="entry name" value="TRANSPOSASE, Y1_TNP DOMAIN-CONTAINING"/>
    <property type="match status" value="1"/>
</dbReference>
<dbReference type="SMART" id="SM01321">
    <property type="entry name" value="Y1_Tnp"/>
    <property type="match status" value="1"/>
</dbReference>
<keyword evidence="3" id="KW-1185">Reference proteome</keyword>
<evidence type="ECO:0000259" key="1">
    <source>
        <dbReference type="SMART" id="SM01321"/>
    </source>
</evidence>
<gene>
    <name evidence="2" type="ORF">A7E75_04420</name>
</gene>
<dbReference type="STRING" id="29542.A6070_13055"/>
<dbReference type="KEGG" id="pace:A6070_13055"/>
<name>A0A1L3GEJ4_SYNAC</name>
<evidence type="ECO:0000313" key="3">
    <source>
        <dbReference type="Proteomes" id="UP000182264"/>
    </source>
</evidence>
<dbReference type="Gene3D" id="3.30.70.1290">
    <property type="entry name" value="Transposase IS200-like"/>
    <property type="match status" value="1"/>
</dbReference>
<dbReference type="AlphaFoldDB" id="A0A1L3GEJ4"/>
<proteinExistence type="predicted"/>
<dbReference type="SUPFAM" id="SSF143422">
    <property type="entry name" value="Transposase IS200-like"/>
    <property type="match status" value="1"/>
</dbReference>
<protein>
    <submittedName>
        <fullName evidence="2">Transposase</fullName>
    </submittedName>
</protein>
<organism evidence="2 3">
    <name type="scientific">Syntrophotalea acetylenica</name>
    <name type="common">Pelobacter acetylenicus</name>
    <dbReference type="NCBI Taxonomy" id="29542"/>
    <lineage>
        <taxon>Bacteria</taxon>
        <taxon>Pseudomonadati</taxon>
        <taxon>Thermodesulfobacteriota</taxon>
        <taxon>Desulfuromonadia</taxon>
        <taxon>Desulfuromonadales</taxon>
        <taxon>Syntrophotaleaceae</taxon>
        <taxon>Syntrophotalea</taxon>
    </lineage>
</organism>
<dbReference type="Proteomes" id="UP000182264">
    <property type="component" value="Chromosome"/>
</dbReference>
<dbReference type="GO" id="GO:0004803">
    <property type="term" value="F:transposase activity"/>
    <property type="evidence" value="ECO:0007669"/>
    <property type="project" value="InterPro"/>
</dbReference>
<dbReference type="Pfam" id="PF01797">
    <property type="entry name" value="Y1_Tnp"/>
    <property type="match status" value="1"/>
</dbReference>